<dbReference type="Proteomes" id="UP000195440">
    <property type="component" value="Unassembled WGS sequence"/>
</dbReference>
<dbReference type="AlphaFoldDB" id="A0A1Y3P839"/>
<reference evidence="1 2" key="1">
    <citation type="journal article" date="2017" name="Syst. Appl. Microbiol.">
        <title>Pseudomonas caspiana sp. nov., a citrus pathogen in the Pseudomonas syringae phylogenetic group.</title>
        <authorList>
            <person name="Busquets A."/>
            <person name="Gomila M."/>
            <person name="Beiki F."/>
            <person name="Mulet M."/>
            <person name="Rahimian H."/>
            <person name="Garcia-Valdes E."/>
            <person name="Lalucat J."/>
        </authorList>
    </citation>
    <scope>NUCLEOTIDE SEQUENCE [LARGE SCALE GENOMIC DNA]</scope>
    <source>
        <strain evidence="1 2">FBF102</strain>
    </source>
</reference>
<sequence>MLAQFKSAGEAIVVVPSPSLDSLHTDFQNSDSIANFLRMRSGTTEWTNTSRPSSTFKVGYDTKNRGDENDPKHAYFQVVFGRTMYMIYLVDPGHYSISGVSYNLPRTRGFETPGGRNISPSSLGHAMLKSFTIDEFEHGKKWQDATYRNETVQEDYCTSRRVVNNECTSWGKSSYDVKQQTSEAGWVPSIQQNTLEARSVKVELNKEFAAFDIAAGEVILIDGFFAEPPAATFKDKSCKQADQEQMRCELKQVSLVQMLGELEEVRKADNPADWGMPKLAQTLKALTYRPIQIKAREVQGDSAWGPTYALKAE</sequence>
<protein>
    <submittedName>
        <fullName evidence="1">Uncharacterized protein</fullName>
    </submittedName>
</protein>
<gene>
    <name evidence="1" type="ORF">AUC60_02130</name>
</gene>
<dbReference type="EMBL" id="LOHF01000001">
    <property type="protein sequence ID" value="OUM75990.1"/>
    <property type="molecule type" value="Genomic_DNA"/>
</dbReference>
<organism evidence="1 2">
    <name type="scientific">Pseudomonas caspiana</name>
    <dbReference type="NCBI Taxonomy" id="1451454"/>
    <lineage>
        <taxon>Bacteria</taxon>
        <taxon>Pseudomonadati</taxon>
        <taxon>Pseudomonadota</taxon>
        <taxon>Gammaproteobacteria</taxon>
        <taxon>Pseudomonadales</taxon>
        <taxon>Pseudomonadaceae</taxon>
        <taxon>Pseudomonas</taxon>
    </lineage>
</organism>
<evidence type="ECO:0000313" key="1">
    <source>
        <dbReference type="EMBL" id="OUM75990.1"/>
    </source>
</evidence>
<comment type="caution">
    <text evidence="1">The sequence shown here is derived from an EMBL/GenBank/DDBJ whole genome shotgun (WGS) entry which is preliminary data.</text>
</comment>
<evidence type="ECO:0000313" key="2">
    <source>
        <dbReference type="Proteomes" id="UP000195440"/>
    </source>
</evidence>
<proteinExistence type="predicted"/>
<dbReference type="OrthoDB" id="6797525at2"/>
<accession>A0A1Y3P839</accession>
<name>A0A1Y3P839_9PSED</name>
<keyword evidence="2" id="KW-1185">Reference proteome</keyword>